<evidence type="ECO:0000256" key="6">
    <source>
        <dbReference type="ARBA" id="ARBA00022918"/>
    </source>
</evidence>
<protein>
    <recommendedName>
        <fullName evidence="7">Reverse transcriptase RNase H-like domain-containing protein</fullName>
    </recommendedName>
</protein>
<dbReference type="EMBL" id="CP133623">
    <property type="protein sequence ID" value="WMV57246.1"/>
    <property type="molecule type" value="Genomic_DNA"/>
</dbReference>
<evidence type="ECO:0000256" key="5">
    <source>
        <dbReference type="ARBA" id="ARBA00022801"/>
    </source>
</evidence>
<evidence type="ECO:0000256" key="2">
    <source>
        <dbReference type="ARBA" id="ARBA00022695"/>
    </source>
</evidence>
<sequence length="316" mass="36937">EKLEWEGVYKPKQNKIISSIRASNLVEQGCLAYLAHIRDVEVESPSIESIHVMSEFREVFPNDLSGMPPDRDIDFCIDLELGTRPISIPLYRMAPAELREVKAQIQELLDKGFIRSSASLWGAPVLFVKKKDDSMRMCINYRQLNKVTIRNKYPLPRIDDLFDQLQAFMSLMNRVFKPFLDLFAIVFIDDILVYSKSEEEHADHLRIVLSVLGKQRLYVYASHQLKVHEKNYPTHDLELAAVVFALKIWRHYLYGVKYEVFTDHHSLQHVFTQKDLNLRQRRWMELLKDYDVTIEYHLGKANVVADALSKKTRKVG</sequence>
<dbReference type="GO" id="GO:0004519">
    <property type="term" value="F:endonuclease activity"/>
    <property type="evidence" value="ECO:0007669"/>
    <property type="project" value="UniProtKB-KW"/>
</dbReference>
<evidence type="ECO:0000256" key="1">
    <source>
        <dbReference type="ARBA" id="ARBA00022679"/>
    </source>
</evidence>
<evidence type="ECO:0000256" key="3">
    <source>
        <dbReference type="ARBA" id="ARBA00022722"/>
    </source>
</evidence>
<evidence type="ECO:0000313" key="8">
    <source>
        <dbReference type="EMBL" id="WMV57246.1"/>
    </source>
</evidence>
<dbReference type="Proteomes" id="UP001234989">
    <property type="component" value="Chromosome 12"/>
</dbReference>
<dbReference type="InterPro" id="IPR041373">
    <property type="entry name" value="RT_RNaseH"/>
</dbReference>
<reference evidence="8" key="1">
    <citation type="submission" date="2023-08" db="EMBL/GenBank/DDBJ databases">
        <title>A de novo genome assembly of Solanum verrucosum Schlechtendal, a Mexican diploid species geographically isolated from the other diploid A-genome species in potato relatives.</title>
        <authorList>
            <person name="Hosaka K."/>
        </authorList>
    </citation>
    <scope>NUCLEOTIDE SEQUENCE</scope>
    <source>
        <tissue evidence="8">Young leaves</tissue>
    </source>
</reference>
<dbReference type="GO" id="GO:0016787">
    <property type="term" value="F:hydrolase activity"/>
    <property type="evidence" value="ECO:0007669"/>
    <property type="project" value="UniProtKB-KW"/>
</dbReference>
<name>A0AAF0V5M9_SOLVR</name>
<dbReference type="Gene3D" id="3.30.70.270">
    <property type="match status" value="2"/>
</dbReference>
<keyword evidence="4" id="KW-0255">Endonuclease</keyword>
<dbReference type="GO" id="GO:0003964">
    <property type="term" value="F:RNA-directed DNA polymerase activity"/>
    <property type="evidence" value="ECO:0007669"/>
    <property type="project" value="UniProtKB-KW"/>
</dbReference>
<feature type="non-terminal residue" evidence="8">
    <location>
        <position position="1"/>
    </location>
</feature>
<keyword evidence="2" id="KW-0548">Nucleotidyltransferase</keyword>
<dbReference type="SUPFAM" id="SSF56672">
    <property type="entry name" value="DNA/RNA polymerases"/>
    <property type="match status" value="1"/>
</dbReference>
<dbReference type="AlphaFoldDB" id="A0AAF0V5M9"/>
<evidence type="ECO:0000256" key="4">
    <source>
        <dbReference type="ARBA" id="ARBA00022759"/>
    </source>
</evidence>
<dbReference type="InterPro" id="IPR053134">
    <property type="entry name" value="RNA-dir_DNA_polymerase"/>
</dbReference>
<dbReference type="CDD" id="cd09274">
    <property type="entry name" value="RNase_HI_RT_Ty3"/>
    <property type="match status" value="1"/>
</dbReference>
<feature type="domain" description="Reverse transcriptase RNase H-like" evidence="7">
    <location>
        <begin position="213"/>
        <end position="290"/>
    </location>
</feature>
<dbReference type="Pfam" id="PF17917">
    <property type="entry name" value="RT_RNaseH"/>
    <property type="match status" value="1"/>
</dbReference>
<keyword evidence="5" id="KW-0378">Hydrolase</keyword>
<proteinExistence type="predicted"/>
<evidence type="ECO:0000313" key="9">
    <source>
        <dbReference type="Proteomes" id="UP001234989"/>
    </source>
</evidence>
<accession>A0AAF0V5M9</accession>
<organism evidence="8 9">
    <name type="scientific">Solanum verrucosum</name>
    <dbReference type="NCBI Taxonomy" id="315347"/>
    <lineage>
        <taxon>Eukaryota</taxon>
        <taxon>Viridiplantae</taxon>
        <taxon>Streptophyta</taxon>
        <taxon>Embryophyta</taxon>
        <taxon>Tracheophyta</taxon>
        <taxon>Spermatophyta</taxon>
        <taxon>Magnoliopsida</taxon>
        <taxon>eudicotyledons</taxon>
        <taxon>Gunneridae</taxon>
        <taxon>Pentapetalae</taxon>
        <taxon>asterids</taxon>
        <taxon>lamiids</taxon>
        <taxon>Solanales</taxon>
        <taxon>Solanaceae</taxon>
        <taxon>Solanoideae</taxon>
        <taxon>Solaneae</taxon>
        <taxon>Solanum</taxon>
    </lineage>
</organism>
<dbReference type="InterPro" id="IPR043128">
    <property type="entry name" value="Rev_trsase/Diguanyl_cyclase"/>
</dbReference>
<dbReference type="Gene3D" id="3.10.10.10">
    <property type="entry name" value="HIV Type 1 Reverse Transcriptase, subunit A, domain 1"/>
    <property type="match status" value="1"/>
</dbReference>
<dbReference type="CDD" id="cd01647">
    <property type="entry name" value="RT_LTR"/>
    <property type="match status" value="1"/>
</dbReference>
<dbReference type="InterPro" id="IPR043502">
    <property type="entry name" value="DNA/RNA_pol_sf"/>
</dbReference>
<keyword evidence="1" id="KW-0808">Transferase</keyword>
<evidence type="ECO:0000259" key="7">
    <source>
        <dbReference type="Pfam" id="PF17917"/>
    </source>
</evidence>
<gene>
    <name evidence="8" type="ORF">MTR67_050631</name>
</gene>
<keyword evidence="6" id="KW-0695">RNA-directed DNA polymerase</keyword>
<keyword evidence="3" id="KW-0540">Nuclease</keyword>
<keyword evidence="9" id="KW-1185">Reference proteome</keyword>
<dbReference type="PANTHER" id="PTHR24559">
    <property type="entry name" value="TRANSPOSON TY3-I GAG-POL POLYPROTEIN"/>
    <property type="match status" value="1"/>
</dbReference>
<dbReference type="PANTHER" id="PTHR24559:SF447">
    <property type="entry name" value="RNA-DIRECTED DNA POLYMERASE HOMOLOG"/>
    <property type="match status" value="1"/>
</dbReference>